<organism evidence="1 2">
    <name type="scientific">Gregarina niphandrodes</name>
    <name type="common">Septate eugregarine</name>
    <dbReference type="NCBI Taxonomy" id="110365"/>
    <lineage>
        <taxon>Eukaryota</taxon>
        <taxon>Sar</taxon>
        <taxon>Alveolata</taxon>
        <taxon>Apicomplexa</taxon>
        <taxon>Conoidasida</taxon>
        <taxon>Gregarinasina</taxon>
        <taxon>Eugregarinorida</taxon>
        <taxon>Gregarinidae</taxon>
        <taxon>Gregarina</taxon>
    </lineage>
</organism>
<name>A0A023BBZ4_GRENI</name>
<dbReference type="Proteomes" id="UP000019763">
    <property type="component" value="Unassembled WGS sequence"/>
</dbReference>
<dbReference type="GeneID" id="22910958"/>
<dbReference type="RefSeq" id="XP_011134231.1">
    <property type="nucleotide sequence ID" value="XM_011135929.1"/>
</dbReference>
<proteinExistence type="predicted"/>
<evidence type="ECO:0000313" key="1">
    <source>
        <dbReference type="EMBL" id="EZG81336.1"/>
    </source>
</evidence>
<sequence length="292" mass="33490">MDENTAVPERSVIPQETNIQKLIDGLKAVDEKDWTESPKLLSQRIGRERLEGISQMNEQGRNFFRNACIVEDPWKAEAMDRNVMVLPVRSEDKGSYLQACHIKPEIMDRLRSWLLGISNEHIRGAFPDRAEELILMKTTSPNDYIRHAVVQLANANPQIRQSVFRWGDENHPLWNEDLTMKKELLPEGYTTVHYKGSGEGPIAIEDLHLVNKVMDSYRYKKSERITPLDRRYLATELDMTETSMGFFIEYTLRVLKGVRPTDLDKDYASPLEKDVPFADSTACTPPALNGLL</sequence>
<keyword evidence="2" id="KW-1185">Reference proteome</keyword>
<reference evidence="1" key="1">
    <citation type="submission" date="2013-12" db="EMBL/GenBank/DDBJ databases">
        <authorList>
            <person name="Omoto C.K."/>
            <person name="Sibley D."/>
            <person name="Venepally P."/>
            <person name="Hadjithomas M."/>
            <person name="Karamycheva S."/>
            <person name="Brunk B."/>
            <person name="Roos D."/>
            <person name="Caler E."/>
            <person name="Lorenzi H."/>
        </authorList>
    </citation>
    <scope>NUCLEOTIDE SEQUENCE</scope>
</reference>
<dbReference type="EMBL" id="AFNH02000140">
    <property type="protein sequence ID" value="EZG81336.1"/>
    <property type="molecule type" value="Genomic_DNA"/>
</dbReference>
<gene>
    <name evidence="1" type="ORF">GNI_019210</name>
</gene>
<dbReference type="AlphaFoldDB" id="A0A023BBZ4"/>
<accession>A0A023BBZ4</accession>
<protein>
    <submittedName>
        <fullName evidence="1">Uncharacterized protein</fullName>
    </submittedName>
</protein>
<evidence type="ECO:0000313" key="2">
    <source>
        <dbReference type="Proteomes" id="UP000019763"/>
    </source>
</evidence>
<dbReference type="VEuPathDB" id="CryptoDB:GNI_019210"/>
<comment type="caution">
    <text evidence="1">The sequence shown here is derived from an EMBL/GenBank/DDBJ whole genome shotgun (WGS) entry which is preliminary data.</text>
</comment>